<evidence type="ECO:0000259" key="2">
    <source>
        <dbReference type="Pfam" id="PF15084"/>
    </source>
</evidence>
<dbReference type="AlphaFoldDB" id="A0A8E0S0U8"/>
<name>A0A8E0S0U8_9TREM</name>
<feature type="domain" description="DUF4550" evidence="2">
    <location>
        <begin position="75"/>
        <end position="173"/>
    </location>
</feature>
<proteinExistence type="predicted"/>
<dbReference type="PANTHER" id="PTHR33667">
    <property type="entry name" value="SI:DKEY-57N24.6"/>
    <property type="match status" value="1"/>
</dbReference>
<dbReference type="PANTHER" id="PTHR33667:SF7">
    <property type="entry name" value="RIKEN CDNA 1810020O05 GENE"/>
    <property type="match status" value="1"/>
</dbReference>
<protein>
    <recommendedName>
        <fullName evidence="2">DUF4550 domain-containing protein</fullName>
    </recommendedName>
</protein>
<evidence type="ECO:0000256" key="1">
    <source>
        <dbReference type="SAM" id="MobiDB-lite"/>
    </source>
</evidence>
<evidence type="ECO:0000313" key="3">
    <source>
        <dbReference type="EMBL" id="KAA0196014.1"/>
    </source>
</evidence>
<feature type="compositionally biased region" description="Basic and acidic residues" evidence="1">
    <location>
        <begin position="1003"/>
        <end position="1023"/>
    </location>
</feature>
<accession>A0A8E0S0U8</accession>
<dbReference type="OrthoDB" id="188352at2759"/>
<dbReference type="EMBL" id="LUCM01003292">
    <property type="protein sequence ID" value="KAA0196014.1"/>
    <property type="molecule type" value="Genomic_DNA"/>
</dbReference>
<gene>
    <name evidence="3" type="ORF">FBUS_03305</name>
</gene>
<feature type="region of interest" description="Disordered" evidence="1">
    <location>
        <begin position="1003"/>
        <end position="1033"/>
    </location>
</feature>
<keyword evidence="4" id="KW-1185">Reference proteome</keyword>
<comment type="caution">
    <text evidence="3">The sequence shown here is derived from an EMBL/GenBank/DDBJ whole genome shotgun (WGS) entry which is preliminary data.</text>
</comment>
<evidence type="ECO:0000313" key="4">
    <source>
        <dbReference type="Proteomes" id="UP000728185"/>
    </source>
</evidence>
<sequence length="1033" mass="117224">MDVYLPHIVRLQNEPRFIRKRSSAVTVRNFPRKFYFTFAISVDPCKFTISGTRADKNSTNNVRRKSETTSGNPLYFRLEYALDTENSMLFSTDIVVFSSNIAKLYSTGVTAQSITPWNDGKLLWIVWREEVLLNCTNNRVEDFWRLCQAGGINVRCWDKREKCAIQTRFDRPRSLLQIATPCNSQTGLGNAVLEVVEKIRSYVKDRDLCRLPNSETADDTILKEVHRSATEVNGIQTLGKQVSYFAPSIVGNTSGQPPPRAPRRIKKVNPLNYDHLGPVSTPTTTGITVSVGSASDQSYDRLGCACLVLNTGHLFRVRPPEMISAYAPYEPVIKPTRNLLSLVPAKCSARYSETVEFEDLLVGLELDGPLLTEEQRELFKPLVIQVNSIKRIPLGSYSSWADMRHLCRPLTLSWKFDDLPTYHSRCYTQSDNVHMDEIQVILMGQLPVEKCRELLQSKSLVIDIYDRVPMHNSELSWEQQQIVTPRVGTFGTEPNDARFGFVRPNLETIPKIDIEDNGEPNSISFTAGRCPNGRVVVSLREMLILEQNVIDSTYSVTPLSETTLDLQTTKGTASNNPRKIGLEYVGYMDTGCTMAVRVELHGDIGYWKRVDHLQTSGIQRFVFIAQTCGVDVTVQTQCTQLLEALKRFVIDASGDNFLLEQASTEVTSHSGTQRSEVGQNTTEFLSSGQSMISNGKWSTRNKDDQLTGFHLSDSEFEFVILEATQSGMVATKLEQLIEQFLSCGLGKLNQHIRILYNAQLTFTERLYWHVDWVLNPIDLMVPMNELIRQPLFHVRDLVPRLAYCAVERLQMIRTTCHSLVDVARADLFPSTEMIEALRDEFAVPTVLTSRVCPHGSETSCGDTCDQEVPPIHPKHISIDEKIPIRGELKRSQTNCIYTQPISSRDRTHITSRTKIFRSLTTLPTATFNYSVQRLNSVECGKLEVLRTMLNPNKRYTYSQEYLRSGEFACEVDPLDWPNTLRTFEVGSVLTKRRRPRWCAFQPKSKDARDRVDFKARMEKKLSEGRLPSPDPRA</sequence>
<dbReference type="InterPro" id="IPR027876">
    <property type="entry name" value="DUF4550"/>
</dbReference>
<reference evidence="3" key="1">
    <citation type="submission" date="2019-05" db="EMBL/GenBank/DDBJ databases">
        <title>Annotation for the trematode Fasciolopsis buski.</title>
        <authorList>
            <person name="Choi Y.-J."/>
        </authorList>
    </citation>
    <scope>NUCLEOTIDE SEQUENCE</scope>
    <source>
        <strain evidence="3">HT</strain>
        <tissue evidence="3">Whole worm</tissue>
    </source>
</reference>
<dbReference type="Proteomes" id="UP000728185">
    <property type="component" value="Unassembled WGS sequence"/>
</dbReference>
<organism evidence="3 4">
    <name type="scientific">Fasciolopsis buskii</name>
    <dbReference type="NCBI Taxonomy" id="27845"/>
    <lineage>
        <taxon>Eukaryota</taxon>
        <taxon>Metazoa</taxon>
        <taxon>Spiralia</taxon>
        <taxon>Lophotrochozoa</taxon>
        <taxon>Platyhelminthes</taxon>
        <taxon>Trematoda</taxon>
        <taxon>Digenea</taxon>
        <taxon>Plagiorchiida</taxon>
        <taxon>Echinostomata</taxon>
        <taxon>Echinostomatoidea</taxon>
        <taxon>Fasciolidae</taxon>
        <taxon>Fasciolopsis</taxon>
    </lineage>
</organism>
<dbReference type="Pfam" id="PF15084">
    <property type="entry name" value="DUF4550"/>
    <property type="match status" value="1"/>
</dbReference>